<reference evidence="17 18" key="1">
    <citation type="submission" date="2023-01" db="EMBL/GenBank/DDBJ databases">
        <title>Vibrio sp. KJ40-1 sp.nov, isolated from marine algae.</title>
        <authorList>
            <person name="Butt M."/>
            <person name="Kim J.M.J."/>
            <person name="Jeon C.O.C."/>
        </authorList>
    </citation>
    <scope>NUCLEOTIDE SEQUENCE [LARGE SCALE GENOMIC DNA]</scope>
    <source>
        <strain evidence="17 18">KJ40-1</strain>
    </source>
</reference>
<keyword evidence="18" id="KW-1185">Reference proteome</keyword>
<dbReference type="Gene3D" id="3.30.565.10">
    <property type="entry name" value="Histidine kinase-like ATPase, C-terminal domain"/>
    <property type="match status" value="1"/>
</dbReference>
<dbReference type="Gene3D" id="1.10.287.130">
    <property type="match status" value="1"/>
</dbReference>
<dbReference type="SUPFAM" id="SSF55874">
    <property type="entry name" value="ATPase domain of HSP90 chaperone/DNA topoisomerase II/histidine kinase"/>
    <property type="match status" value="1"/>
</dbReference>
<organism evidence="17 18">
    <name type="scientific">Vibrio algarum</name>
    <dbReference type="NCBI Taxonomy" id="3020714"/>
    <lineage>
        <taxon>Bacteria</taxon>
        <taxon>Pseudomonadati</taxon>
        <taxon>Pseudomonadota</taxon>
        <taxon>Gammaproteobacteria</taxon>
        <taxon>Vibrionales</taxon>
        <taxon>Vibrionaceae</taxon>
        <taxon>Vibrio</taxon>
    </lineage>
</organism>
<keyword evidence="14" id="KW-0175">Coiled coil</keyword>
<keyword evidence="10" id="KW-0418">Kinase</keyword>
<dbReference type="SUPFAM" id="SSF103190">
    <property type="entry name" value="Sensory domain-like"/>
    <property type="match status" value="1"/>
</dbReference>
<dbReference type="Pfam" id="PF14689">
    <property type="entry name" value="SPOB_a"/>
    <property type="match status" value="1"/>
</dbReference>
<dbReference type="EC" id="2.7.13.3" evidence="4"/>
<feature type="coiled-coil region" evidence="14">
    <location>
        <begin position="310"/>
        <end position="337"/>
    </location>
</feature>
<keyword evidence="8 15" id="KW-0812">Transmembrane</keyword>
<evidence type="ECO:0000259" key="16">
    <source>
        <dbReference type="PROSITE" id="PS50109"/>
    </source>
</evidence>
<evidence type="ECO:0000256" key="4">
    <source>
        <dbReference type="ARBA" id="ARBA00012438"/>
    </source>
</evidence>
<gene>
    <name evidence="17" type="ORF">PGX00_15530</name>
</gene>
<evidence type="ECO:0000256" key="11">
    <source>
        <dbReference type="ARBA" id="ARBA00022840"/>
    </source>
</evidence>
<dbReference type="Gene3D" id="3.30.450.20">
    <property type="entry name" value="PAS domain"/>
    <property type="match status" value="2"/>
</dbReference>
<evidence type="ECO:0000256" key="9">
    <source>
        <dbReference type="ARBA" id="ARBA00022741"/>
    </source>
</evidence>
<dbReference type="InterPro" id="IPR036890">
    <property type="entry name" value="HATPase_C_sf"/>
</dbReference>
<keyword evidence="11 17" id="KW-0067">ATP-binding</keyword>
<dbReference type="PRINTS" id="PR00344">
    <property type="entry name" value="BCTRLSENSOR"/>
</dbReference>
<dbReference type="InterPro" id="IPR003594">
    <property type="entry name" value="HATPase_dom"/>
</dbReference>
<evidence type="ECO:0000256" key="7">
    <source>
        <dbReference type="ARBA" id="ARBA00022679"/>
    </source>
</evidence>
<dbReference type="RefSeq" id="WP_272138244.1">
    <property type="nucleotide sequence ID" value="NZ_JAQLOI010000003.1"/>
</dbReference>
<keyword evidence="13" id="KW-0902">Two-component regulatory system</keyword>
<protein>
    <recommendedName>
        <fullName evidence="4">histidine kinase</fullName>
        <ecNumber evidence="4">2.7.13.3</ecNumber>
    </recommendedName>
</protein>
<evidence type="ECO:0000256" key="8">
    <source>
        <dbReference type="ARBA" id="ARBA00022692"/>
    </source>
</evidence>
<evidence type="ECO:0000256" key="5">
    <source>
        <dbReference type="ARBA" id="ARBA00022475"/>
    </source>
</evidence>
<comment type="caution">
    <text evidence="17">The sequence shown here is derived from an EMBL/GenBank/DDBJ whole genome shotgun (WGS) entry which is preliminary data.</text>
</comment>
<dbReference type="SUPFAM" id="SSF55785">
    <property type="entry name" value="PYP-like sensor domain (PAS domain)"/>
    <property type="match status" value="1"/>
</dbReference>
<dbReference type="PANTHER" id="PTHR43547">
    <property type="entry name" value="TWO-COMPONENT HISTIDINE KINASE"/>
    <property type="match status" value="1"/>
</dbReference>
<dbReference type="GO" id="GO:0005524">
    <property type="term" value="F:ATP binding"/>
    <property type="evidence" value="ECO:0007669"/>
    <property type="project" value="UniProtKB-KW"/>
</dbReference>
<feature type="domain" description="Histidine kinase" evidence="16">
    <location>
        <begin position="336"/>
        <end position="530"/>
    </location>
</feature>
<evidence type="ECO:0000256" key="10">
    <source>
        <dbReference type="ARBA" id="ARBA00022777"/>
    </source>
</evidence>
<evidence type="ECO:0000256" key="2">
    <source>
        <dbReference type="ARBA" id="ARBA00004533"/>
    </source>
</evidence>
<dbReference type="InterPro" id="IPR005467">
    <property type="entry name" value="His_kinase_dom"/>
</dbReference>
<dbReference type="EMBL" id="JAQLOI010000003">
    <property type="protein sequence ID" value="MDB1124969.1"/>
    <property type="molecule type" value="Genomic_DNA"/>
</dbReference>
<dbReference type="InterPro" id="IPR039506">
    <property type="entry name" value="SPOB_a"/>
</dbReference>
<evidence type="ECO:0000256" key="13">
    <source>
        <dbReference type="ARBA" id="ARBA00023012"/>
    </source>
</evidence>
<evidence type="ECO:0000256" key="1">
    <source>
        <dbReference type="ARBA" id="ARBA00000085"/>
    </source>
</evidence>
<dbReference type="InterPro" id="IPR004358">
    <property type="entry name" value="Sig_transdc_His_kin-like_C"/>
</dbReference>
<dbReference type="Pfam" id="PF02518">
    <property type="entry name" value="HATPase_c"/>
    <property type="match status" value="1"/>
</dbReference>
<comment type="catalytic activity">
    <reaction evidence="1">
        <text>ATP + protein L-histidine = ADP + protein N-phospho-L-histidine.</text>
        <dbReference type="EC" id="2.7.13.3"/>
    </reaction>
</comment>
<keyword evidence="9" id="KW-0547">Nucleotide-binding</keyword>
<evidence type="ECO:0000256" key="12">
    <source>
        <dbReference type="ARBA" id="ARBA00022989"/>
    </source>
</evidence>
<keyword evidence="7" id="KW-0808">Transferase</keyword>
<keyword evidence="15" id="KW-0472">Membrane</keyword>
<keyword evidence="5" id="KW-1003">Cell membrane</keyword>
<dbReference type="Proteomes" id="UP001210678">
    <property type="component" value="Unassembled WGS sequence"/>
</dbReference>
<evidence type="ECO:0000256" key="6">
    <source>
        <dbReference type="ARBA" id="ARBA00022553"/>
    </source>
</evidence>
<dbReference type="InterPro" id="IPR035965">
    <property type="entry name" value="PAS-like_dom_sf"/>
</dbReference>
<keyword evidence="6" id="KW-0597">Phosphoprotein</keyword>
<comment type="subcellular location">
    <subcellularLocation>
        <location evidence="2">Cell inner membrane</location>
    </subcellularLocation>
    <subcellularLocation>
        <location evidence="3">Cell membrane</location>
        <topology evidence="3">Multi-pass membrane protein</topology>
    </subcellularLocation>
</comment>
<proteinExistence type="predicted"/>
<dbReference type="SMART" id="SM00387">
    <property type="entry name" value="HATPase_c"/>
    <property type="match status" value="1"/>
</dbReference>
<evidence type="ECO:0000256" key="15">
    <source>
        <dbReference type="SAM" id="Phobius"/>
    </source>
</evidence>
<dbReference type="PROSITE" id="PS50109">
    <property type="entry name" value="HIS_KIN"/>
    <property type="match status" value="1"/>
</dbReference>
<accession>A0ABT4YTS5</accession>
<evidence type="ECO:0000313" key="18">
    <source>
        <dbReference type="Proteomes" id="UP001210678"/>
    </source>
</evidence>
<keyword evidence="12 15" id="KW-1133">Transmembrane helix</keyword>
<dbReference type="PANTHER" id="PTHR43547:SF3">
    <property type="entry name" value="SENSOR PROTEIN CITS"/>
    <property type="match status" value="1"/>
</dbReference>
<evidence type="ECO:0000256" key="14">
    <source>
        <dbReference type="SAM" id="Coils"/>
    </source>
</evidence>
<feature type="transmembrane region" description="Helical" evidence="15">
    <location>
        <begin position="171"/>
        <end position="188"/>
    </location>
</feature>
<sequence length="545" mass="61700">MPYFEANFFFQRIFVVMSLSAILIVLSFEVILYDNIKSVRIESMQSLALTQAQLIASNQDLQFAVFKQDGKSVSGLMENYNPPPDIDYVSITNDKQVRIYHSEGRGIGKKLIDANLERILNGEIVTLVSAGIEKELLIKARVPVLYKGDYAGIVSVGMNYEQALSKLNQRFQITIILSILILGGSTLFNQRFTGYISRKMQHQSPQQIEMALKLRQGILNTVFEGVIAVDSKNRILVINDSALKDLHILDEREDVHNTYIDQYLYPTDFFNASNESEVSDQTISCNGETLVANRRFMFNDQGEKTGAVISFRLRREKEALEQEINAVTSDKENLRAIIHEFNNQMSVIYGLLQMEKYEKAMDFIQSEHSSKQSDIYSVSKAFRTPTLVALVLSKMSRAKELGVRLEIDPMSSIQTDDLPFSENKLTCIVGNLINNAFEAIVRSEVEEKLVRLFVHQGENLLIEVEDSGDGIKEEDIDKIFERKYTKKTEPNHGIGLNLIHTIVNKANGTIIVEQSELGGALFNIYIPKQKIKAKIEEELANVSTR</sequence>
<dbReference type="InterPro" id="IPR029151">
    <property type="entry name" value="Sensor-like_sf"/>
</dbReference>
<feature type="transmembrane region" description="Helical" evidence="15">
    <location>
        <begin position="12"/>
        <end position="33"/>
    </location>
</feature>
<evidence type="ECO:0000256" key="3">
    <source>
        <dbReference type="ARBA" id="ARBA00004651"/>
    </source>
</evidence>
<evidence type="ECO:0000313" key="17">
    <source>
        <dbReference type="EMBL" id="MDB1124969.1"/>
    </source>
</evidence>
<name>A0ABT4YTS5_9VIBR</name>